<gene>
    <name evidence="1" type="ORF">M9978_17475</name>
</gene>
<name>A0A9X2HRF3_9SPHN</name>
<keyword evidence="2" id="KW-1185">Reference proteome</keyword>
<dbReference type="RefSeq" id="WP_254295462.1">
    <property type="nucleotide sequence ID" value="NZ_JAMLDX010000016.1"/>
</dbReference>
<dbReference type="EMBL" id="JAMLDX010000016">
    <property type="protein sequence ID" value="MCP3732214.1"/>
    <property type="molecule type" value="Genomic_DNA"/>
</dbReference>
<evidence type="ECO:0000313" key="1">
    <source>
        <dbReference type="EMBL" id="MCP3732214.1"/>
    </source>
</evidence>
<reference evidence="1" key="1">
    <citation type="submission" date="2022-05" db="EMBL/GenBank/DDBJ databases">
        <title>Sphingomonas sp. strain MG17 Genome sequencing and assembly.</title>
        <authorList>
            <person name="Kim I."/>
        </authorList>
    </citation>
    <scope>NUCLEOTIDE SEQUENCE</scope>
    <source>
        <strain evidence="1">MG17</strain>
    </source>
</reference>
<accession>A0A9X2HRF3</accession>
<comment type="caution">
    <text evidence="1">The sequence shown here is derived from an EMBL/GenBank/DDBJ whole genome shotgun (WGS) entry which is preliminary data.</text>
</comment>
<organism evidence="1 2">
    <name type="scientific">Sphingomonas tagetis</name>
    <dbReference type="NCBI Taxonomy" id="2949092"/>
    <lineage>
        <taxon>Bacteria</taxon>
        <taxon>Pseudomonadati</taxon>
        <taxon>Pseudomonadota</taxon>
        <taxon>Alphaproteobacteria</taxon>
        <taxon>Sphingomonadales</taxon>
        <taxon>Sphingomonadaceae</taxon>
        <taxon>Sphingomonas</taxon>
    </lineage>
</organism>
<protein>
    <submittedName>
        <fullName evidence="1">Uncharacterized protein</fullName>
    </submittedName>
</protein>
<evidence type="ECO:0000313" key="2">
    <source>
        <dbReference type="Proteomes" id="UP001139451"/>
    </source>
</evidence>
<sequence>MTIVYEVKAFKFEHDPELERLVRDLTRAGVLTVQEVIDAAYKAGYDGRAAAMEIGILLMDKELKPIIPTQRTSGTTVIGPADIA</sequence>
<proteinExistence type="predicted"/>
<dbReference type="AlphaFoldDB" id="A0A9X2HRF3"/>
<dbReference type="Proteomes" id="UP001139451">
    <property type="component" value="Unassembled WGS sequence"/>
</dbReference>